<gene>
    <name evidence="3" type="ORF">DFR30_0884</name>
</gene>
<keyword evidence="4" id="KW-1185">Reference proteome</keyword>
<accession>A0A4R1HE93</accession>
<organism evidence="3 4">
    <name type="scientific">Thiogranum longum</name>
    <dbReference type="NCBI Taxonomy" id="1537524"/>
    <lineage>
        <taxon>Bacteria</taxon>
        <taxon>Pseudomonadati</taxon>
        <taxon>Pseudomonadota</taxon>
        <taxon>Gammaproteobacteria</taxon>
        <taxon>Chromatiales</taxon>
        <taxon>Ectothiorhodospiraceae</taxon>
        <taxon>Thiogranum</taxon>
    </lineage>
</organism>
<keyword evidence="1" id="KW-0677">Repeat</keyword>
<feature type="region of interest" description="Disordered" evidence="2">
    <location>
        <begin position="175"/>
        <end position="201"/>
    </location>
</feature>
<name>A0A4R1HE93_9GAMM</name>
<sequence length="201" mass="21858">MLASTVGLTEPIEKAAPPCNDKLIEKYQKGVEDNNAQSIYMMARYYSTGKCLAGDGKKAIQLYFQAAEQSYPPAFYNVGMILAANQEFEQAAKMFFAGAALGHRGSELQLGILYSLVPPPIGNDLQAYAWLSLTAGRSEPVAEEAKSILKRVKSRLSGSELERAQELAKKINADFGSLPPFKHEEANKPIQQMPKNGAADG</sequence>
<dbReference type="InterPro" id="IPR006597">
    <property type="entry name" value="Sel1-like"/>
</dbReference>
<dbReference type="AlphaFoldDB" id="A0A4R1HE93"/>
<dbReference type="SMART" id="SM00671">
    <property type="entry name" value="SEL1"/>
    <property type="match status" value="2"/>
</dbReference>
<evidence type="ECO:0000256" key="2">
    <source>
        <dbReference type="SAM" id="MobiDB-lite"/>
    </source>
</evidence>
<evidence type="ECO:0000313" key="4">
    <source>
        <dbReference type="Proteomes" id="UP000295707"/>
    </source>
</evidence>
<dbReference type="Gene3D" id="1.25.40.10">
    <property type="entry name" value="Tetratricopeptide repeat domain"/>
    <property type="match status" value="1"/>
</dbReference>
<dbReference type="PANTHER" id="PTHR46430">
    <property type="entry name" value="PROTEIN SKT5-RELATED"/>
    <property type="match status" value="1"/>
</dbReference>
<dbReference type="InterPro" id="IPR051726">
    <property type="entry name" value="Chitin_Synth_Reg"/>
</dbReference>
<reference evidence="3 4" key="1">
    <citation type="submission" date="2019-03" db="EMBL/GenBank/DDBJ databases">
        <title>Genomic Encyclopedia of Type Strains, Phase IV (KMG-IV): sequencing the most valuable type-strain genomes for metagenomic binning, comparative biology and taxonomic classification.</title>
        <authorList>
            <person name="Goeker M."/>
        </authorList>
    </citation>
    <scope>NUCLEOTIDE SEQUENCE [LARGE SCALE GENOMIC DNA]</scope>
    <source>
        <strain evidence="3 4">DSM 19610</strain>
    </source>
</reference>
<dbReference type="InterPro" id="IPR011990">
    <property type="entry name" value="TPR-like_helical_dom_sf"/>
</dbReference>
<evidence type="ECO:0000256" key="1">
    <source>
        <dbReference type="ARBA" id="ARBA00022737"/>
    </source>
</evidence>
<proteinExistence type="predicted"/>
<evidence type="ECO:0008006" key="5">
    <source>
        <dbReference type="Google" id="ProtNLM"/>
    </source>
</evidence>
<dbReference type="PANTHER" id="PTHR46430:SF3">
    <property type="entry name" value="ACTIVATOR OF C KINASE PROTEIN 1"/>
    <property type="match status" value="1"/>
</dbReference>
<dbReference type="Proteomes" id="UP000295707">
    <property type="component" value="Unassembled WGS sequence"/>
</dbReference>
<dbReference type="EMBL" id="SMFX01000001">
    <property type="protein sequence ID" value="TCK17649.1"/>
    <property type="molecule type" value="Genomic_DNA"/>
</dbReference>
<comment type="caution">
    <text evidence="3">The sequence shown here is derived from an EMBL/GenBank/DDBJ whole genome shotgun (WGS) entry which is preliminary data.</text>
</comment>
<dbReference type="SUPFAM" id="SSF81901">
    <property type="entry name" value="HCP-like"/>
    <property type="match status" value="1"/>
</dbReference>
<evidence type="ECO:0000313" key="3">
    <source>
        <dbReference type="EMBL" id="TCK17649.1"/>
    </source>
</evidence>
<protein>
    <recommendedName>
        <fullName evidence="5">Sel1 repeat-containing protein</fullName>
    </recommendedName>
</protein>